<dbReference type="SUPFAM" id="SSF53850">
    <property type="entry name" value="Periplasmic binding protein-like II"/>
    <property type="match status" value="1"/>
</dbReference>
<name>A0A5S9PHJ1_9GAMM</name>
<comment type="similarity">
    <text evidence="1">Belongs to the LysR transcriptional regulatory family.</text>
</comment>
<evidence type="ECO:0000256" key="3">
    <source>
        <dbReference type="ARBA" id="ARBA00023125"/>
    </source>
</evidence>
<dbReference type="OrthoDB" id="5721010at2"/>
<dbReference type="CDD" id="cd08422">
    <property type="entry name" value="PBP2_CrgA_like"/>
    <property type="match status" value="1"/>
</dbReference>
<dbReference type="Gene3D" id="1.10.10.10">
    <property type="entry name" value="Winged helix-like DNA-binding domain superfamily/Winged helix DNA-binding domain"/>
    <property type="match status" value="1"/>
</dbReference>
<evidence type="ECO:0000259" key="5">
    <source>
        <dbReference type="PROSITE" id="PS50931"/>
    </source>
</evidence>
<evidence type="ECO:0000313" key="6">
    <source>
        <dbReference type="EMBL" id="CAA0103415.1"/>
    </source>
</evidence>
<keyword evidence="4" id="KW-0804">Transcription</keyword>
<dbReference type="PANTHER" id="PTHR30537:SF68">
    <property type="entry name" value="TRANSCRIPTIONAL REGULATOR-RELATED"/>
    <property type="match status" value="1"/>
</dbReference>
<feature type="domain" description="HTH lysR-type" evidence="5">
    <location>
        <begin position="2"/>
        <end position="59"/>
    </location>
</feature>
<dbReference type="PANTHER" id="PTHR30537">
    <property type="entry name" value="HTH-TYPE TRANSCRIPTIONAL REGULATOR"/>
    <property type="match status" value="1"/>
</dbReference>
<dbReference type="FunFam" id="1.10.10.10:FF:000001">
    <property type="entry name" value="LysR family transcriptional regulator"/>
    <property type="match status" value="1"/>
</dbReference>
<dbReference type="EMBL" id="CACSII010000012">
    <property type="protein sequence ID" value="CAA0103415.1"/>
    <property type="molecule type" value="Genomic_DNA"/>
</dbReference>
<proteinExistence type="inferred from homology"/>
<dbReference type="InterPro" id="IPR036390">
    <property type="entry name" value="WH_DNA-bd_sf"/>
</dbReference>
<dbReference type="GO" id="GO:0043565">
    <property type="term" value="F:sequence-specific DNA binding"/>
    <property type="evidence" value="ECO:0007669"/>
    <property type="project" value="TreeGrafter"/>
</dbReference>
<dbReference type="SUPFAM" id="SSF46785">
    <property type="entry name" value="Winged helix' DNA-binding domain"/>
    <property type="match status" value="1"/>
</dbReference>
<dbReference type="Proteomes" id="UP000434580">
    <property type="component" value="Unassembled WGS sequence"/>
</dbReference>
<dbReference type="AlphaFoldDB" id="A0A5S9PHJ1"/>
<evidence type="ECO:0000256" key="4">
    <source>
        <dbReference type="ARBA" id="ARBA00023163"/>
    </source>
</evidence>
<dbReference type="InterPro" id="IPR058163">
    <property type="entry name" value="LysR-type_TF_proteobact-type"/>
</dbReference>
<dbReference type="InterPro" id="IPR036388">
    <property type="entry name" value="WH-like_DNA-bd_sf"/>
</dbReference>
<dbReference type="GO" id="GO:0006351">
    <property type="term" value="P:DNA-templated transcription"/>
    <property type="evidence" value="ECO:0007669"/>
    <property type="project" value="TreeGrafter"/>
</dbReference>
<dbReference type="Gene3D" id="3.40.190.290">
    <property type="match status" value="1"/>
</dbReference>
<evidence type="ECO:0000313" key="7">
    <source>
        <dbReference type="Proteomes" id="UP000434580"/>
    </source>
</evidence>
<dbReference type="GO" id="GO:0003700">
    <property type="term" value="F:DNA-binding transcription factor activity"/>
    <property type="evidence" value="ECO:0007669"/>
    <property type="project" value="InterPro"/>
</dbReference>
<reference evidence="6 7" key="1">
    <citation type="submission" date="2019-11" db="EMBL/GenBank/DDBJ databases">
        <authorList>
            <person name="Holert J."/>
        </authorList>
    </citation>
    <scope>NUCLEOTIDE SEQUENCE [LARGE SCALE GENOMIC DNA]</scope>
    <source>
        <strain evidence="6">BC5_2</strain>
    </source>
</reference>
<keyword evidence="3" id="KW-0238">DNA-binding</keyword>
<keyword evidence="2" id="KW-0805">Transcription regulation</keyword>
<dbReference type="PROSITE" id="PS50931">
    <property type="entry name" value="HTH_LYSR"/>
    <property type="match status" value="1"/>
</dbReference>
<gene>
    <name evidence="6" type="primary">dmlR_1</name>
    <name evidence="6" type="ORF">DPBNPPHM_00941</name>
</gene>
<evidence type="ECO:0000256" key="1">
    <source>
        <dbReference type="ARBA" id="ARBA00009437"/>
    </source>
</evidence>
<evidence type="ECO:0000256" key="2">
    <source>
        <dbReference type="ARBA" id="ARBA00023015"/>
    </source>
</evidence>
<dbReference type="Pfam" id="PF00126">
    <property type="entry name" value="HTH_1"/>
    <property type="match status" value="1"/>
</dbReference>
<sequence length="308" mass="34390">MIDLNDMLIFAKVADLQGISPAARALNMPKSKVSRRMAQLEDALGVRLLERNTRSVHVTEAGQRYLRHCQRIAEEADSALESVNQLADMPRGRLRISTSVAIGQYLIAPYTGEFMQAYPDVDLDIDLNNRRVDLIAEGFDLVVRVGQLNDSTLVSKRLGYAKAGLYAAPSYVEQNGMPNTLLDLARHKTLVMSDASRMHEWTLEHARAQKKNNAQTETMTVEISPCMSINDFTSLRAIVAGGGGIANFPSYLVEDLVQSGELIAVLPDWHSPPINYFVLYPSHRGLTRKAKVWIEFFADKLKDVIFID</sequence>
<dbReference type="InterPro" id="IPR000847">
    <property type="entry name" value="LysR_HTH_N"/>
</dbReference>
<protein>
    <submittedName>
        <fullName evidence="6">HTH-type transcriptional regulator DmlR</fullName>
    </submittedName>
</protein>
<dbReference type="Pfam" id="PF03466">
    <property type="entry name" value="LysR_substrate"/>
    <property type="match status" value="1"/>
</dbReference>
<accession>A0A5S9PHJ1</accession>
<dbReference type="InterPro" id="IPR005119">
    <property type="entry name" value="LysR_subst-bd"/>
</dbReference>
<organism evidence="6 7">
    <name type="scientific">BD1-7 clade bacterium</name>
    <dbReference type="NCBI Taxonomy" id="2029982"/>
    <lineage>
        <taxon>Bacteria</taxon>
        <taxon>Pseudomonadati</taxon>
        <taxon>Pseudomonadota</taxon>
        <taxon>Gammaproteobacteria</taxon>
        <taxon>Cellvibrionales</taxon>
        <taxon>Spongiibacteraceae</taxon>
        <taxon>BD1-7 clade</taxon>
    </lineage>
</organism>